<evidence type="ECO:0000259" key="5">
    <source>
        <dbReference type="SMART" id="SM00965"/>
    </source>
</evidence>
<protein>
    <submittedName>
        <fullName evidence="6">TonB-dependent outer membrane receptor</fullName>
    </submittedName>
</protein>
<evidence type="ECO:0000256" key="4">
    <source>
        <dbReference type="SAM" id="SignalP"/>
    </source>
</evidence>
<dbReference type="EMBL" id="JAWJUL010000009">
    <property type="protein sequence ID" value="MDV3438504.1"/>
    <property type="molecule type" value="Genomic_DNA"/>
</dbReference>
<evidence type="ECO:0000313" key="6">
    <source>
        <dbReference type="EMBL" id="MDV3438504.1"/>
    </source>
</evidence>
<dbReference type="Proteomes" id="UP001273935">
    <property type="component" value="Unassembled WGS sequence"/>
</dbReference>
<gene>
    <name evidence="6" type="ORF">R0G64_03545</name>
</gene>
<dbReference type="Gene3D" id="3.55.50.30">
    <property type="match status" value="1"/>
</dbReference>
<evidence type="ECO:0000256" key="3">
    <source>
        <dbReference type="ARBA" id="ARBA00023237"/>
    </source>
</evidence>
<dbReference type="RefSeq" id="WP_309042459.1">
    <property type="nucleotide sequence ID" value="NZ_CP133395.1"/>
</dbReference>
<reference evidence="6 7" key="1">
    <citation type="submission" date="2023-10" db="EMBL/GenBank/DDBJ databases">
        <title>Pseudomonas otitidis isolated from a paediatric patient with cystic fibrosis in Chile.</title>
        <authorList>
            <person name="Amsteins-Romero L."/>
            <person name="Opazo-Capurro A."/>
            <person name="Matus-Kohler M."/>
            <person name="Gonzalez-Rocha G."/>
        </authorList>
    </citation>
    <scope>NUCLEOTIDE SEQUENCE [LARGE SCALE GENOMIC DNA]</scope>
    <source>
        <strain evidence="6 7">P-714</strain>
    </source>
</reference>
<name>A0ABU3XLE4_9GAMM</name>
<keyword evidence="1" id="KW-0813">Transport</keyword>
<evidence type="ECO:0000256" key="1">
    <source>
        <dbReference type="ARBA" id="ARBA00022448"/>
    </source>
</evidence>
<feature type="chain" id="PRO_5045686090" evidence="4">
    <location>
        <begin position="26"/>
        <end position="225"/>
    </location>
</feature>
<dbReference type="PROSITE" id="PS51257">
    <property type="entry name" value="PROKAR_LIPOPROTEIN"/>
    <property type="match status" value="1"/>
</dbReference>
<keyword evidence="6" id="KW-0675">Receptor</keyword>
<evidence type="ECO:0000256" key="2">
    <source>
        <dbReference type="ARBA" id="ARBA00023136"/>
    </source>
</evidence>
<accession>A0ABU3XLE4</accession>
<feature type="signal peptide" evidence="4">
    <location>
        <begin position="1"/>
        <end position="25"/>
    </location>
</feature>
<dbReference type="InterPro" id="IPR011662">
    <property type="entry name" value="Secretin/TonB_short_N"/>
</dbReference>
<dbReference type="SUPFAM" id="SSF74653">
    <property type="entry name" value="TolA/TonB C-terminal domain"/>
    <property type="match status" value="1"/>
</dbReference>
<sequence length="225" mass="24135">MSNRVMAGFCLLAACWMLVASTLCRAEAPERQVDFDIPAQPLAAALDRYGTATGLAVLVDRDLTRGRRSAPLRGRYGLRQGLERLLAGTGLMALHAGNEGFTLAPARLASTTASRTTQAPRGVGSFARVLQAALGRALCTEPLTRPGHYRAALQLWIDRGGRVEHSRLLASTGDLMRDAALVERLRDMRTDRAPPSSLPQPITVLVVPESAAGMECETWMNAAGT</sequence>
<keyword evidence="7" id="KW-1185">Reference proteome</keyword>
<keyword evidence="4" id="KW-0732">Signal</keyword>
<evidence type="ECO:0000313" key="7">
    <source>
        <dbReference type="Proteomes" id="UP001273935"/>
    </source>
</evidence>
<comment type="caution">
    <text evidence="6">The sequence shown here is derived from an EMBL/GenBank/DDBJ whole genome shotgun (WGS) entry which is preliminary data.</text>
</comment>
<dbReference type="SMART" id="SM00965">
    <property type="entry name" value="STN"/>
    <property type="match status" value="1"/>
</dbReference>
<feature type="domain" description="Secretin/TonB short N-terminal" evidence="5">
    <location>
        <begin position="55"/>
        <end position="106"/>
    </location>
</feature>
<keyword evidence="3" id="KW-0998">Cell outer membrane</keyword>
<keyword evidence="2" id="KW-0472">Membrane</keyword>
<organism evidence="6 7">
    <name type="scientific">Metapseudomonas otitidis</name>
    <dbReference type="NCBI Taxonomy" id="319939"/>
    <lineage>
        <taxon>Bacteria</taxon>
        <taxon>Pseudomonadati</taxon>
        <taxon>Pseudomonadota</taxon>
        <taxon>Gammaproteobacteria</taxon>
        <taxon>Pseudomonadales</taxon>
        <taxon>Pseudomonadaceae</taxon>
        <taxon>Metapseudomonas</taxon>
    </lineage>
</organism>
<proteinExistence type="predicted"/>